<gene>
    <name evidence="4" type="ORF">SAMN06266787_102643</name>
</gene>
<accession>A0A238WT48</accession>
<dbReference type="RefSeq" id="WP_141134075.1">
    <property type="nucleotide sequence ID" value="NZ_FZNK01000002.1"/>
</dbReference>
<evidence type="ECO:0000313" key="5">
    <source>
        <dbReference type="Proteomes" id="UP000198297"/>
    </source>
</evidence>
<protein>
    <recommendedName>
        <fullName evidence="6">DUF4129 domain-containing protein</fullName>
    </recommendedName>
</protein>
<feature type="compositionally biased region" description="Low complexity" evidence="2">
    <location>
        <begin position="572"/>
        <end position="592"/>
    </location>
</feature>
<dbReference type="Proteomes" id="UP000198297">
    <property type="component" value="Unassembled WGS sequence"/>
</dbReference>
<keyword evidence="3" id="KW-0472">Membrane</keyword>
<feature type="coiled-coil region" evidence="1">
    <location>
        <begin position="166"/>
        <end position="193"/>
    </location>
</feature>
<reference evidence="4 5" key="1">
    <citation type="submission" date="2017-06" db="EMBL/GenBank/DDBJ databases">
        <authorList>
            <person name="Kim H.J."/>
            <person name="Triplett B.A."/>
        </authorList>
    </citation>
    <scope>NUCLEOTIDE SEQUENCE [LARGE SCALE GENOMIC DNA]</scope>
    <source>
        <strain evidence="4 5">DSM 19316</strain>
    </source>
</reference>
<evidence type="ECO:0000313" key="4">
    <source>
        <dbReference type="EMBL" id="SNR49523.1"/>
    </source>
</evidence>
<sequence length="707" mass="74322">MSARRRRYSALAAAIILVSVIAGGVGATPAPGPESSATNGTANETANATPPHQNPEVISEAGDDQRVASHLATQLGSRLNLSAAALSEGEYAEGRLPLEAEEYAVLLERYSAVAADIGAEETADRFNLTREQQLQLTDSIEELEITGQEYQNAVDNGSDEKARQLARELLTTAEELNQTTTELNEQYDALETETEIDFNATQESISVVQQTVQRAAAGVIDREFTETNITVETNQTTVAASDPLRVSGQLTTVDGAPIRNASVSVSLGEDSITTRTTETGQFETTYRPLLASTSARNLTVAYTPTGSEPYLPVTETVAVSITEQAATSVELENTTQAAAFTEPVQATGQVMIAAEYNRSLAGIPIVLTLDQQRIATAETNASGRITLSGSMPETIPAGDANLQVSIDRRELAIERSMATAPITVRSTPTDLSIDPTVTSTNETRNVTVGGQLRTADGDPLSDRSIRVAIGETTLGTVETNASGGYQATYELPAGLRGSDITVTATFEGTGTNLEASAAQQRVPLPSAGVGVGRVLAGVVGGGLLVMSVIVVLLASRGVDREWITQTWARVTDSTDPAADSETTTTTASSATTGLSDNGRREAVTQASLHSAREALAAGHPNVAVQSAYAAVRSRLQSSDSLSTPQTHWEFYRQLHADHEINTAQLAQVTEAYETATYSADGLSSDAAAETLSAVEELIGDPGTGSTR</sequence>
<keyword evidence="1" id="KW-0175">Coiled coil</keyword>
<dbReference type="EMBL" id="FZNK01000002">
    <property type="protein sequence ID" value="SNR49523.1"/>
    <property type="molecule type" value="Genomic_DNA"/>
</dbReference>
<evidence type="ECO:0000256" key="2">
    <source>
        <dbReference type="SAM" id="MobiDB-lite"/>
    </source>
</evidence>
<organism evidence="4 5">
    <name type="scientific">Halorubrum ezzemoulense</name>
    <name type="common">Halorubrum chaoviator</name>
    <dbReference type="NCBI Taxonomy" id="337243"/>
    <lineage>
        <taxon>Archaea</taxon>
        <taxon>Methanobacteriati</taxon>
        <taxon>Methanobacteriota</taxon>
        <taxon>Stenosarchaea group</taxon>
        <taxon>Halobacteria</taxon>
        <taxon>Halobacteriales</taxon>
        <taxon>Haloferacaceae</taxon>
        <taxon>Halorubrum</taxon>
    </lineage>
</organism>
<evidence type="ECO:0000256" key="3">
    <source>
        <dbReference type="SAM" id="Phobius"/>
    </source>
</evidence>
<name>A0A238WT48_HALEZ</name>
<keyword evidence="3" id="KW-1133">Transmembrane helix</keyword>
<dbReference type="Gene3D" id="2.60.40.10">
    <property type="entry name" value="Immunoglobulins"/>
    <property type="match status" value="1"/>
</dbReference>
<feature type="compositionally biased region" description="Low complexity" evidence="2">
    <location>
        <begin position="37"/>
        <end position="49"/>
    </location>
</feature>
<proteinExistence type="predicted"/>
<dbReference type="AlphaFoldDB" id="A0A238WT48"/>
<feature type="region of interest" description="Disordered" evidence="2">
    <location>
        <begin position="572"/>
        <end position="601"/>
    </location>
</feature>
<keyword evidence="3" id="KW-0812">Transmembrane</keyword>
<evidence type="ECO:0008006" key="6">
    <source>
        <dbReference type="Google" id="ProtNLM"/>
    </source>
</evidence>
<feature type="transmembrane region" description="Helical" evidence="3">
    <location>
        <begin position="534"/>
        <end position="554"/>
    </location>
</feature>
<evidence type="ECO:0000256" key="1">
    <source>
        <dbReference type="SAM" id="Coils"/>
    </source>
</evidence>
<feature type="region of interest" description="Disordered" evidence="2">
    <location>
        <begin position="29"/>
        <end position="64"/>
    </location>
</feature>
<dbReference type="InterPro" id="IPR013783">
    <property type="entry name" value="Ig-like_fold"/>
</dbReference>